<sequence>ASNIFLIKTMNILYSSDTTLGILPVFQSGIGLMGNLLLFITYMYIFLFWPHQKNPLDVILMHLTLANVITVIIRGVPYIMSSFRLRSTFVDTGCKTGLYIYKMTRGICVCTSSLLSTFQAVIISPCHSKWFIYYHAMIFQSAMFTQGFLFLFLMIWTSFYMVTIFLRHQKTVFHIHSISLSPQPFPETEASHVFFLLVSRFVFFYGTNVCLSTYISSMYENSLILENITSFVSSSYPIICTLILINYDNKVSRLTCAILNMIISPCLPHSFLLHQRNPDKNYFNHKRMCF</sequence>
<keyword evidence="9 12" id="KW-0472">Membrane</keyword>
<keyword evidence="7 12" id="KW-1133">Transmembrane helix</keyword>
<dbReference type="InParanoid" id="A0A2I3T4Z4"/>
<dbReference type="Proteomes" id="UP000002277">
    <property type="component" value="Chromosome 6"/>
</dbReference>
<dbReference type="Ensembl" id="ENSPTRT00000096870.1">
    <property type="protein sequence ID" value="ENSPTRP00000083926.1"/>
    <property type="gene ID" value="ENSPTRG00000046109.1"/>
</dbReference>
<dbReference type="GeneTree" id="ENSGT00960000186612"/>
<evidence type="ECO:0000256" key="3">
    <source>
        <dbReference type="ARBA" id="ARBA00010663"/>
    </source>
</evidence>
<reference evidence="13" key="2">
    <citation type="submission" date="2025-08" db="UniProtKB">
        <authorList>
            <consortium name="Ensembl"/>
        </authorList>
    </citation>
    <scope>IDENTIFICATION</scope>
</reference>
<evidence type="ECO:0000256" key="7">
    <source>
        <dbReference type="ARBA" id="ARBA00022989"/>
    </source>
</evidence>
<name>A0A2I3T4Z4_PANTR</name>
<evidence type="ECO:0000256" key="9">
    <source>
        <dbReference type="ARBA" id="ARBA00023136"/>
    </source>
</evidence>
<proteinExistence type="inferred from homology"/>
<evidence type="ECO:0000256" key="1">
    <source>
        <dbReference type="ARBA" id="ARBA00003878"/>
    </source>
</evidence>
<comment type="similarity">
    <text evidence="3 12">Belongs to the G-protein coupled receptor 1 family.</text>
</comment>
<dbReference type="GO" id="GO:0019236">
    <property type="term" value="P:response to pheromone"/>
    <property type="evidence" value="ECO:0007669"/>
    <property type="project" value="UniProtKB-KW"/>
</dbReference>
<dbReference type="Pfam" id="PF03402">
    <property type="entry name" value="V1R"/>
    <property type="match status" value="2"/>
</dbReference>
<dbReference type="Bgee" id="ENSPTRG00000046109">
    <property type="expression patterns" value="Expressed in pituitary gland and 8 other cell types or tissues"/>
</dbReference>
<keyword evidence="4 12" id="KW-1003">Cell membrane</keyword>
<feature type="transmembrane region" description="Helical" evidence="12">
    <location>
        <begin position="20"/>
        <end position="47"/>
    </location>
</feature>
<evidence type="ECO:0000256" key="12">
    <source>
        <dbReference type="RuleBase" id="RU364061"/>
    </source>
</evidence>
<feature type="transmembrane region" description="Helical" evidence="12">
    <location>
        <begin position="147"/>
        <end position="166"/>
    </location>
</feature>
<reference evidence="13 14" key="1">
    <citation type="journal article" date="2005" name="Nature">
        <title>Initial sequence of the chimpanzee genome and comparison with the human genome.</title>
        <authorList>
            <consortium name="Chimpanzee sequencing and analysis consortium"/>
        </authorList>
    </citation>
    <scope>NUCLEOTIDE SEQUENCE [LARGE SCALE GENOMIC DNA]</scope>
</reference>
<accession>A0A2I3T4Z4</accession>
<keyword evidence="11 12" id="KW-0807">Transducer</keyword>
<evidence type="ECO:0000256" key="10">
    <source>
        <dbReference type="ARBA" id="ARBA00023170"/>
    </source>
</evidence>
<comment type="function">
    <text evidence="1">Putative pheromone receptor.</text>
</comment>
<evidence type="ECO:0000313" key="13">
    <source>
        <dbReference type="Ensembl" id="ENSPTRP00000083926.1"/>
    </source>
</evidence>
<dbReference type="GO" id="GO:0005886">
    <property type="term" value="C:plasma membrane"/>
    <property type="evidence" value="ECO:0000318"/>
    <property type="project" value="GO_Central"/>
</dbReference>
<dbReference type="AlphaFoldDB" id="A0A2I3T4Z4"/>
<keyword evidence="8 12" id="KW-0297">G-protein coupled receptor</keyword>
<feature type="transmembrane region" description="Helical" evidence="12">
    <location>
        <begin position="59"/>
        <end position="79"/>
    </location>
</feature>
<evidence type="ECO:0000256" key="5">
    <source>
        <dbReference type="ARBA" id="ARBA00022507"/>
    </source>
</evidence>
<comment type="subcellular location">
    <subcellularLocation>
        <location evidence="2 12">Cell membrane</location>
        <topology evidence="2 12">Multi-pass membrane protein</topology>
    </subcellularLocation>
</comment>
<keyword evidence="5 12" id="KW-0589">Pheromone response</keyword>
<evidence type="ECO:0000256" key="2">
    <source>
        <dbReference type="ARBA" id="ARBA00004651"/>
    </source>
</evidence>
<dbReference type="GO" id="GO:0005550">
    <property type="term" value="F:pheromone binding"/>
    <property type="evidence" value="ECO:0000318"/>
    <property type="project" value="GO_Central"/>
</dbReference>
<keyword evidence="14" id="KW-1185">Reference proteome</keyword>
<keyword evidence="10 12" id="KW-0675">Receptor</keyword>
<evidence type="ECO:0000313" key="14">
    <source>
        <dbReference type="Proteomes" id="UP000002277"/>
    </source>
</evidence>
<organism evidence="13 14">
    <name type="scientific">Pan troglodytes</name>
    <name type="common">Chimpanzee</name>
    <dbReference type="NCBI Taxonomy" id="9598"/>
    <lineage>
        <taxon>Eukaryota</taxon>
        <taxon>Metazoa</taxon>
        <taxon>Chordata</taxon>
        <taxon>Craniata</taxon>
        <taxon>Vertebrata</taxon>
        <taxon>Euteleostomi</taxon>
        <taxon>Mammalia</taxon>
        <taxon>Eutheria</taxon>
        <taxon>Euarchontoglires</taxon>
        <taxon>Primates</taxon>
        <taxon>Haplorrhini</taxon>
        <taxon>Catarrhini</taxon>
        <taxon>Hominidae</taxon>
        <taxon>Pan</taxon>
    </lineage>
</organism>
<dbReference type="PANTHER" id="PTHR24062">
    <property type="entry name" value="VOMERONASAL TYPE-1 RECEPTOR"/>
    <property type="match status" value="1"/>
</dbReference>
<feature type="transmembrane region" description="Helical" evidence="12">
    <location>
        <begin position="190"/>
        <end position="211"/>
    </location>
</feature>
<dbReference type="OMA" id="MWNIFML"/>
<evidence type="ECO:0000256" key="11">
    <source>
        <dbReference type="ARBA" id="ARBA00023224"/>
    </source>
</evidence>
<protein>
    <recommendedName>
        <fullName evidence="12">Vomeronasal type-1 receptor</fullName>
    </recommendedName>
</protein>
<dbReference type="EMBL" id="AACZ04022765">
    <property type="status" value="NOT_ANNOTATED_CDS"/>
    <property type="molecule type" value="Genomic_DNA"/>
</dbReference>
<keyword evidence="6 12" id="KW-0812">Transmembrane</keyword>
<dbReference type="SUPFAM" id="SSF81321">
    <property type="entry name" value="Family A G protein-coupled receptor-like"/>
    <property type="match status" value="1"/>
</dbReference>
<reference evidence="13" key="3">
    <citation type="submission" date="2025-09" db="UniProtKB">
        <authorList>
            <consortium name="Ensembl"/>
        </authorList>
    </citation>
    <scope>IDENTIFICATION</scope>
</reference>
<dbReference type="InterPro" id="IPR004072">
    <property type="entry name" value="Vmron_rcpt_1"/>
</dbReference>
<evidence type="ECO:0000256" key="6">
    <source>
        <dbReference type="ARBA" id="ARBA00022692"/>
    </source>
</evidence>
<feature type="transmembrane region" description="Helical" evidence="12">
    <location>
        <begin position="223"/>
        <end position="245"/>
    </location>
</feature>
<dbReference type="GO" id="GO:0016503">
    <property type="term" value="F:pheromone receptor activity"/>
    <property type="evidence" value="ECO:0007669"/>
    <property type="project" value="InterPro"/>
</dbReference>
<evidence type="ECO:0000256" key="4">
    <source>
        <dbReference type="ARBA" id="ARBA00022475"/>
    </source>
</evidence>
<evidence type="ECO:0000256" key="8">
    <source>
        <dbReference type="ARBA" id="ARBA00023040"/>
    </source>
</evidence>